<dbReference type="AlphaFoldDB" id="A0A914HJ63"/>
<feature type="transmembrane region" description="Helical" evidence="1">
    <location>
        <begin position="7"/>
        <end position="25"/>
    </location>
</feature>
<keyword evidence="1" id="KW-1133">Transmembrane helix</keyword>
<evidence type="ECO:0000313" key="3">
    <source>
        <dbReference type="WBParaSite" id="Gr19_v10_g17120.t2"/>
    </source>
</evidence>
<name>A0A914HJ63_GLORO</name>
<organism evidence="2 3">
    <name type="scientific">Globodera rostochiensis</name>
    <name type="common">Golden nematode worm</name>
    <name type="synonym">Heterodera rostochiensis</name>
    <dbReference type="NCBI Taxonomy" id="31243"/>
    <lineage>
        <taxon>Eukaryota</taxon>
        <taxon>Metazoa</taxon>
        <taxon>Ecdysozoa</taxon>
        <taxon>Nematoda</taxon>
        <taxon>Chromadorea</taxon>
        <taxon>Rhabditida</taxon>
        <taxon>Tylenchina</taxon>
        <taxon>Tylenchomorpha</taxon>
        <taxon>Tylenchoidea</taxon>
        <taxon>Heteroderidae</taxon>
        <taxon>Heteroderinae</taxon>
        <taxon>Globodera</taxon>
    </lineage>
</organism>
<sequence>MPNVKSFAFFSSGIGAAGFLCGVLGRMIGIPLGAVATTTVADPLVLLLADKELSRRPKVVGEVAAANGNLPEAAVRAESKEAVDDSSVPEALLTLGNAEAVEVPNNEVECSASKKIPPPPAAAEVAIVSRAAVPLWEKGPFAAVADCVAECQRMLRPKGWRGTFSSLGRHLRMEYVGKCCEVNHREGHSQRRGVEDGLGLLPGECSCSRHQEGVKRTNVWG</sequence>
<evidence type="ECO:0000256" key="1">
    <source>
        <dbReference type="SAM" id="Phobius"/>
    </source>
</evidence>
<dbReference type="WBParaSite" id="Gr19_v10_g17120.t2">
    <property type="protein sequence ID" value="Gr19_v10_g17120.t2"/>
    <property type="gene ID" value="Gr19_v10_g17120"/>
</dbReference>
<evidence type="ECO:0000313" key="2">
    <source>
        <dbReference type="Proteomes" id="UP000887572"/>
    </source>
</evidence>
<keyword evidence="2" id="KW-1185">Reference proteome</keyword>
<accession>A0A914HJ63</accession>
<keyword evidence="1" id="KW-0812">Transmembrane</keyword>
<dbReference type="Proteomes" id="UP000887572">
    <property type="component" value="Unplaced"/>
</dbReference>
<protein>
    <submittedName>
        <fullName evidence="3">Uncharacterized protein</fullName>
    </submittedName>
</protein>
<reference evidence="3" key="1">
    <citation type="submission" date="2022-11" db="UniProtKB">
        <authorList>
            <consortium name="WormBaseParasite"/>
        </authorList>
    </citation>
    <scope>IDENTIFICATION</scope>
</reference>
<proteinExistence type="predicted"/>
<keyword evidence="1" id="KW-0472">Membrane</keyword>